<evidence type="ECO:0008006" key="4">
    <source>
        <dbReference type="Google" id="ProtNLM"/>
    </source>
</evidence>
<feature type="region of interest" description="Disordered" evidence="1">
    <location>
        <begin position="218"/>
        <end position="265"/>
    </location>
</feature>
<dbReference type="EMBL" id="FNCJ01000005">
    <property type="protein sequence ID" value="SDG81100.1"/>
    <property type="molecule type" value="Genomic_DNA"/>
</dbReference>
<evidence type="ECO:0000313" key="2">
    <source>
        <dbReference type="EMBL" id="SDG81100.1"/>
    </source>
</evidence>
<name>A0A1G7XC23_9BURK</name>
<dbReference type="Pfam" id="PF11136">
    <property type="entry name" value="DUF2889"/>
    <property type="match status" value="1"/>
</dbReference>
<dbReference type="AlphaFoldDB" id="A0A1G7XC23"/>
<dbReference type="Proteomes" id="UP000199706">
    <property type="component" value="Unassembled WGS sequence"/>
</dbReference>
<gene>
    <name evidence="2" type="ORF">SAMN05216466_105264</name>
</gene>
<evidence type="ECO:0000256" key="1">
    <source>
        <dbReference type="SAM" id="MobiDB-lite"/>
    </source>
</evidence>
<accession>A0A1G7XC23</accession>
<reference evidence="2 3" key="1">
    <citation type="submission" date="2016-10" db="EMBL/GenBank/DDBJ databases">
        <authorList>
            <person name="de Groot N.N."/>
        </authorList>
    </citation>
    <scope>NUCLEOTIDE SEQUENCE [LARGE SCALE GENOMIC DNA]</scope>
    <source>
        <strain evidence="2 3">LMG 2247</strain>
    </source>
</reference>
<evidence type="ECO:0000313" key="3">
    <source>
        <dbReference type="Proteomes" id="UP000199706"/>
    </source>
</evidence>
<feature type="compositionally biased region" description="Polar residues" evidence="1">
    <location>
        <begin position="242"/>
        <end position="265"/>
    </location>
</feature>
<feature type="region of interest" description="Disordered" evidence="1">
    <location>
        <begin position="162"/>
        <end position="193"/>
    </location>
</feature>
<protein>
    <recommendedName>
        <fullName evidence="4">DUF2889 family protein</fullName>
    </recommendedName>
</protein>
<feature type="compositionally biased region" description="Basic and acidic residues" evidence="1">
    <location>
        <begin position="219"/>
        <end position="232"/>
    </location>
</feature>
<proteinExistence type="predicted"/>
<sequence>MQYAKIQRFSNSAFSFRMPLPPPVSRQLRHRRAIRAEAYEREDGLWDIEACLTDQKPRDVVLASGVRPNGQPIHELWLRITIDRKLNVVDAQASSDWVPYPGLCEATNPAYRALIGLNLFNNFRRESARLLSGTAGCTHLTELCAFLPTAAIQAFAGDVWNTNGGKPPHEAGSGDASPQASDEHSNDKPPFQLGRCHALRFDGEAVRQFYPRWYGHAPRSAERADTASEQTRHAAGNGNGAGTSRLNDSSGNEVQSNSQTEGNHA</sequence>
<dbReference type="InterPro" id="IPR021312">
    <property type="entry name" value="DUF2889"/>
</dbReference>
<organism evidence="2 3">
    <name type="scientific">Paraburkholderia phenazinium</name>
    <dbReference type="NCBI Taxonomy" id="60549"/>
    <lineage>
        <taxon>Bacteria</taxon>
        <taxon>Pseudomonadati</taxon>
        <taxon>Pseudomonadota</taxon>
        <taxon>Betaproteobacteria</taxon>
        <taxon>Burkholderiales</taxon>
        <taxon>Burkholderiaceae</taxon>
        <taxon>Paraburkholderia</taxon>
    </lineage>
</organism>